<reference evidence="1" key="1">
    <citation type="journal article" date="2008" name="Proc. Natl. Acad. Sci. U.S.A.">
        <title>Whole-genome comparison of disease and carriage strains provides insights into virulence evolution in Neisseria meningitidis.</title>
        <authorList>
            <person name="Schoen C."/>
            <person name="Blom J."/>
            <person name="Claus H."/>
            <person name="Schramm-Glueck A."/>
            <person name="Brandt P."/>
            <person name="Mueller T."/>
            <person name="Goesmann A."/>
            <person name="Joseph B."/>
            <person name="Konietzny S."/>
            <person name="Kurzai O."/>
            <person name="Schmitt C."/>
            <person name="Friedrich T."/>
            <person name="Linke B."/>
            <person name="Vogel U."/>
            <person name="Frosch M."/>
        </authorList>
    </citation>
    <scope>NUCLEOTIDE SEQUENCE</scope>
    <source>
        <strain evidence="1">Alpha275</strain>
    </source>
</reference>
<name>C6SMQ4_NEIME</name>
<proteinExistence type="predicted"/>
<evidence type="ECO:0000313" key="1">
    <source>
        <dbReference type="EMBL" id="CBA09790.1"/>
    </source>
</evidence>
<protein>
    <submittedName>
        <fullName evidence="1">Uncharacterized protein</fullName>
    </submittedName>
</protein>
<dbReference type="EMBL" id="AM889138">
    <property type="protein sequence ID" value="CBA09790.1"/>
    <property type="molecule type" value="Genomic_DNA"/>
</dbReference>
<dbReference type="AlphaFoldDB" id="C6SMQ4"/>
<accession>C6SMQ4</accession>
<gene>
    <name evidence="1" type="ORF">NMW_2233</name>
</gene>
<sequence length="31" mass="3297">MPSQADNASDGIFNGYFHGLKILCRNAGIVS</sequence>
<organism evidence="1">
    <name type="scientific">Neisseria meningitidis alpha275</name>
    <dbReference type="NCBI Taxonomy" id="295996"/>
    <lineage>
        <taxon>Bacteria</taxon>
        <taxon>Pseudomonadati</taxon>
        <taxon>Pseudomonadota</taxon>
        <taxon>Betaproteobacteria</taxon>
        <taxon>Neisseriales</taxon>
        <taxon>Neisseriaceae</taxon>
        <taxon>Neisseria</taxon>
    </lineage>
</organism>